<dbReference type="InterPro" id="IPR003593">
    <property type="entry name" value="AAA+_ATPase"/>
</dbReference>
<dbReference type="GO" id="GO:0042626">
    <property type="term" value="F:ATPase-coupled transmembrane transporter activity"/>
    <property type="evidence" value="ECO:0007669"/>
    <property type="project" value="TreeGrafter"/>
</dbReference>
<dbReference type="SMART" id="SM00382">
    <property type="entry name" value="AAA"/>
    <property type="match status" value="2"/>
</dbReference>
<comment type="similarity">
    <text evidence="1">Belongs to the ABC transporter superfamily.</text>
</comment>
<dbReference type="InterPro" id="IPR015856">
    <property type="entry name" value="ABC_transpr_CbiO/EcfA_su"/>
</dbReference>
<keyword evidence="2" id="KW-0813">Transport</keyword>
<reference evidence="6 7" key="1">
    <citation type="submission" date="2019-11" db="EMBL/GenBank/DDBJ databases">
        <authorList>
            <person name="Brisse S."/>
        </authorList>
    </citation>
    <scope>NUCLEOTIDE SEQUENCE [LARGE SCALE GENOMIC DNA]</scope>
    <source>
        <strain evidence="6">FRC0190</strain>
    </source>
</reference>
<sequence length="459" mass="49483">MTDHVIAHAFSFRHASRRNPALVDLTFRIPRGERVLLLGASGSGKSTLLAAIAGVLADEDGEHSGELEVSGIPSMVLQDPDSQVISSRVGDDVAFGCENMCVPRDQIWTRVTQALSLVELDLPVDHPTSELSGGQKQRLALAGVIAMGADIVLLDEPTANLDPEGVKEVVSNISRVVDTTGATMIVVEHRVSTWLDHVDRIIALGPDGRVLADGPARDVIATHGRELSELGIWVPENDPELPPALHSTHTETVIRAHELTVGWNHPLGTYSFDIPAGASTVITGANGKGKSTLLLTLAGLLPAHGGRVEVAAAIARGLGPNPLCWKSKELSSRFGFVFQDPEHQFVAATVREEMRVGLRDPQDFARADMLLERLGLDHLAEANPFTLSGGQKRRLSVATILVNTPDVVFLDEPTFGQDRTTFIELVTLLRELADAGTTVVSITHDELYRRYLGDKEIAL</sequence>
<evidence type="ECO:0000256" key="1">
    <source>
        <dbReference type="ARBA" id="ARBA00005417"/>
    </source>
</evidence>
<dbReference type="Proteomes" id="UP000423525">
    <property type="component" value="Chromosome"/>
</dbReference>
<evidence type="ECO:0000313" key="6">
    <source>
        <dbReference type="EMBL" id="VZH84922.1"/>
    </source>
</evidence>
<name>A0A6I8MH21_9CORY</name>
<dbReference type="GO" id="GO:0016887">
    <property type="term" value="F:ATP hydrolysis activity"/>
    <property type="evidence" value="ECO:0007669"/>
    <property type="project" value="InterPro"/>
</dbReference>
<accession>A0A6I8MH21</accession>
<dbReference type="InterPro" id="IPR027417">
    <property type="entry name" value="P-loop_NTPase"/>
</dbReference>
<evidence type="ECO:0000313" key="7">
    <source>
        <dbReference type="Proteomes" id="UP000423525"/>
    </source>
</evidence>
<dbReference type="PROSITE" id="PS50893">
    <property type="entry name" value="ABC_TRANSPORTER_2"/>
    <property type="match status" value="2"/>
</dbReference>
<dbReference type="InterPro" id="IPR050095">
    <property type="entry name" value="ECF_ABC_transporter_ATP-bd"/>
</dbReference>
<dbReference type="KEGG" id="crf:FRC0190_00912"/>
<dbReference type="Pfam" id="PF00005">
    <property type="entry name" value="ABC_tran"/>
    <property type="match status" value="2"/>
</dbReference>
<evidence type="ECO:0000256" key="3">
    <source>
        <dbReference type="ARBA" id="ARBA00022741"/>
    </source>
</evidence>
<dbReference type="PROSITE" id="PS00211">
    <property type="entry name" value="ABC_TRANSPORTER_1"/>
    <property type="match status" value="2"/>
</dbReference>
<feature type="domain" description="ABC transporter" evidence="5">
    <location>
        <begin position="248"/>
        <end position="459"/>
    </location>
</feature>
<gene>
    <name evidence="6" type="ORF">FRC0190_00912</name>
</gene>
<dbReference type="EMBL" id="LR738855">
    <property type="protein sequence ID" value="VZH84922.1"/>
    <property type="molecule type" value="Genomic_DNA"/>
</dbReference>
<dbReference type="PANTHER" id="PTHR43553:SF24">
    <property type="entry name" value="ENERGY-COUPLING FACTOR TRANSPORTER ATP-BINDING PROTEIN ECFA1"/>
    <property type="match status" value="1"/>
</dbReference>
<dbReference type="InterPro" id="IPR017871">
    <property type="entry name" value="ABC_transporter-like_CS"/>
</dbReference>
<dbReference type="GO" id="GO:0005524">
    <property type="term" value="F:ATP binding"/>
    <property type="evidence" value="ECO:0007669"/>
    <property type="project" value="UniProtKB-KW"/>
</dbReference>
<dbReference type="SUPFAM" id="SSF52540">
    <property type="entry name" value="P-loop containing nucleoside triphosphate hydrolases"/>
    <property type="match status" value="2"/>
</dbReference>
<protein>
    <submittedName>
        <fullName evidence="6">ABC transporter ATP-binding protein</fullName>
    </submittedName>
</protein>
<dbReference type="AlphaFoldDB" id="A0A6I8MH21"/>
<keyword evidence="4 6" id="KW-0067">ATP-binding</keyword>
<dbReference type="CDD" id="cd03225">
    <property type="entry name" value="ABC_cobalt_CbiO_domain1"/>
    <property type="match status" value="2"/>
</dbReference>
<proteinExistence type="inferred from homology"/>
<organism evidence="6 7">
    <name type="scientific">Corynebacterium rouxii</name>
    <dbReference type="NCBI Taxonomy" id="2719119"/>
    <lineage>
        <taxon>Bacteria</taxon>
        <taxon>Bacillati</taxon>
        <taxon>Actinomycetota</taxon>
        <taxon>Actinomycetes</taxon>
        <taxon>Mycobacteriales</taxon>
        <taxon>Corynebacteriaceae</taxon>
        <taxon>Corynebacterium</taxon>
    </lineage>
</organism>
<evidence type="ECO:0000259" key="5">
    <source>
        <dbReference type="PROSITE" id="PS50893"/>
    </source>
</evidence>
<evidence type="ECO:0000256" key="2">
    <source>
        <dbReference type="ARBA" id="ARBA00022448"/>
    </source>
</evidence>
<dbReference type="RefSeq" id="WP_155872257.1">
    <property type="nucleotide sequence ID" value="NZ_CP168248.1"/>
</dbReference>
<evidence type="ECO:0000256" key="4">
    <source>
        <dbReference type="ARBA" id="ARBA00022840"/>
    </source>
</evidence>
<dbReference type="PANTHER" id="PTHR43553">
    <property type="entry name" value="HEAVY METAL TRANSPORTER"/>
    <property type="match status" value="1"/>
</dbReference>
<keyword evidence="3" id="KW-0547">Nucleotide-binding</keyword>
<dbReference type="InterPro" id="IPR003439">
    <property type="entry name" value="ABC_transporter-like_ATP-bd"/>
</dbReference>
<dbReference type="GO" id="GO:0043190">
    <property type="term" value="C:ATP-binding cassette (ABC) transporter complex"/>
    <property type="evidence" value="ECO:0007669"/>
    <property type="project" value="TreeGrafter"/>
</dbReference>
<feature type="domain" description="ABC transporter" evidence="5">
    <location>
        <begin position="7"/>
        <end position="232"/>
    </location>
</feature>
<dbReference type="Gene3D" id="3.40.50.300">
    <property type="entry name" value="P-loop containing nucleotide triphosphate hydrolases"/>
    <property type="match status" value="2"/>
</dbReference>